<proteinExistence type="predicted"/>
<dbReference type="CDD" id="cd00093">
    <property type="entry name" value="HTH_XRE"/>
    <property type="match status" value="1"/>
</dbReference>
<dbReference type="PROSITE" id="PS50943">
    <property type="entry name" value="HTH_CROC1"/>
    <property type="match status" value="1"/>
</dbReference>
<dbReference type="SUPFAM" id="SSF47413">
    <property type="entry name" value="lambda repressor-like DNA-binding domains"/>
    <property type="match status" value="1"/>
</dbReference>
<evidence type="ECO:0000256" key="1">
    <source>
        <dbReference type="SAM" id="MobiDB-lite"/>
    </source>
</evidence>
<name>A0ABS0NLN0_9ACTN</name>
<feature type="domain" description="HTH cro/C1-type" evidence="2">
    <location>
        <begin position="28"/>
        <end position="81"/>
    </location>
</feature>
<evidence type="ECO:0000313" key="4">
    <source>
        <dbReference type="Proteomes" id="UP000807371"/>
    </source>
</evidence>
<evidence type="ECO:0000313" key="3">
    <source>
        <dbReference type="EMBL" id="MBH5336099.1"/>
    </source>
</evidence>
<sequence length="490" mass="51411">MPVREIRPQEPTGRPRPAGRLAEFGSRLKYHRRRAGLTQHQLGLRLGYHHTLISKWESGLREPPADLVRRLDAALATGGELTALVAGVAEVTGAPGRTGAPRLEPGLFTPLPGGRRGDGPPSPAPPAPAAVTGEWPARLSPDGTPCPLHGPADCPVPAAGDLPALLAEVEAAGTARTPVTADPDVVHGLTALLDGCLRVTTHTTSTALLGTVERVLRSVVDWARAADAAGRPAAGQLRLAARYAQLAGRLRMHRGQSAIAMAWFGHALRWADAADAVPVRATVLVDMSVLARLDGDAASALGYAQALAALDPRRGWTAVLGHLYQARGHALLGEGAESRHHLTLGRRGLARLGRHDLEEAPWLRGGGGELRIESAAGGALRDLSTAVADRAAARRAVRATARALGSLPPAMLPARLLLTVRLADCHACAGHPDVALDLAAPVVAEAAAARRLTVARELHGLDRRLAGGWGGLREVREFRERLAALADDRP</sequence>
<feature type="region of interest" description="Disordered" evidence="1">
    <location>
        <begin position="1"/>
        <end position="20"/>
    </location>
</feature>
<dbReference type="Gene3D" id="1.10.260.40">
    <property type="entry name" value="lambda repressor-like DNA-binding domains"/>
    <property type="match status" value="1"/>
</dbReference>
<evidence type="ECO:0000259" key="2">
    <source>
        <dbReference type="PROSITE" id="PS50943"/>
    </source>
</evidence>
<dbReference type="Proteomes" id="UP000807371">
    <property type="component" value="Unassembled WGS sequence"/>
</dbReference>
<keyword evidence="4" id="KW-1185">Reference proteome</keyword>
<dbReference type="InterPro" id="IPR010982">
    <property type="entry name" value="Lambda_DNA-bd_dom_sf"/>
</dbReference>
<organism evidence="3 4">
    <name type="scientific">Streptomyces pactum</name>
    <dbReference type="NCBI Taxonomy" id="68249"/>
    <lineage>
        <taxon>Bacteria</taxon>
        <taxon>Bacillati</taxon>
        <taxon>Actinomycetota</taxon>
        <taxon>Actinomycetes</taxon>
        <taxon>Kitasatosporales</taxon>
        <taxon>Streptomycetaceae</taxon>
        <taxon>Streptomyces</taxon>
    </lineage>
</organism>
<comment type="caution">
    <text evidence="3">The sequence shown here is derived from an EMBL/GenBank/DDBJ whole genome shotgun (WGS) entry which is preliminary data.</text>
</comment>
<feature type="region of interest" description="Disordered" evidence="1">
    <location>
        <begin position="94"/>
        <end position="132"/>
    </location>
</feature>
<reference evidence="3 4" key="1">
    <citation type="submission" date="2020-09" db="EMBL/GenBank/DDBJ databases">
        <title>Biosynthesis of the nuclear factor of activated T cells inhibitor NFAT-133 and its congeners in Streptomyces pactum.</title>
        <authorList>
            <person name="Zhou W."/>
            <person name="Posri P."/>
            <person name="Abugrain M.E."/>
            <person name="Weisberg A.J."/>
            <person name="Chang J.H."/>
            <person name="Mahmud T."/>
        </authorList>
    </citation>
    <scope>NUCLEOTIDE SEQUENCE [LARGE SCALE GENOMIC DNA]</scope>
    <source>
        <strain evidence="3 4">ATCC 27456</strain>
    </source>
</reference>
<dbReference type="SMART" id="SM00530">
    <property type="entry name" value="HTH_XRE"/>
    <property type="match status" value="1"/>
</dbReference>
<dbReference type="Pfam" id="PF13560">
    <property type="entry name" value="HTH_31"/>
    <property type="match status" value="1"/>
</dbReference>
<protein>
    <submittedName>
        <fullName evidence="3">Helix-turn-helix transcriptional regulator</fullName>
    </submittedName>
</protein>
<gene>
    <name evidence="3" type="ORF">IHE55_15415</name>
</gene>
<accession>A0ABS0NLN0</accession>
<dbReference type="EMBL" id="JACYXC010000001">
    <property type="protein sequence ID" value="MBH5336099.1"/>
    <property type="molecule type" value="Genomic_DNA"/>
</dbReference>
<dbReference type="InterPro" id="IPR001387">
    <property type="entry name" value="Cro/C1-type_HTH"/>
</dbReference>